<evidence type="ECO:0000313" key="1">
    <source>
        <dbReference type="EMBL" id="SFL73623.1"/>
    </source>
</evidence>
<gene>
    <name evidence="1" type="ORF">SAMN04488042_1011311</name>
</gene>
<dbReference type="InterPro" id="IPR029465">
    <property type="entry name" value="ATPgrasp_TupA"/>
</dbReference>
<evidence type="ECO:0000313" key="2">
    <source>
        <dbReference type="Proteomes" id="UP000199144"/>
    </source>
</evidence>
<protein>
    <submittedName>
        <fullName evidence="1">TupA-like ATPgrasp</fullName>
    </submittedName>
</protein>
<name>A0A1I4K575_9RHOB</name>
<dbReference type="STRING" id="254406.SAMN04488042_1011311"/>
<dbReference type="AlphaFoldDB" id="A0A1I4K575"/>
<dbReference type="Proteomes" id="UP000199144">
    <property type="component" value="Unassembled WGS sequence"/>
</dbReference>
<reference evidence="1 2" key="1">
    <citation type="submission" date="2016-10" db="EMBL/GenBank/DDBJ databases">
        <authorList>
            <person name="de Groot N.N."/>
        </authorList>
    </citation>
    <scope>NUCLEOTIDE SEQUENCE [LARGE SCALE GENOMIC DNA]</scope>
    <source>
        <strain evidence="1 2">DSM 15283</strain>
    </source>
</reference>
<proteinExistence type="predicted"/>
<organism evidence="1 2">
    <name type="scientific">Shimia aestuarii</name>
    <dbReference type="NCBI Taxonomy" id="254406"/>
    <lineage>
        <taxon>Bacteria</taxon>
        <taxon>Pseudomonadati</taxon>
        <taxon>Pseudomonadota</taxon>
        <taxon>Alphaproteobacteria</taxon>
        <taxon>Rhodobacterales</taxon>
        <taxon>Roseobacteraceae</taxon>
    </lineage>
</organism>
<dbReference type="Pfam" id="PF14305">
    <property type="entry name" value="ATPgrasp_TupA"/>
    <property type="match status" value="1"/>
</dbReference>
<dbReference type="EMBL" id="FOTQ01000001">
    <property type="protein sequence ID" value="SFL73623.1"/>
    <property type="molecule type" value="Genomic_DNA"/>
</dbReference>
<accession>A0A1I4K575</accession>
<keyword evidence="2" id="KW-1185">Reference proteome</keyword>
<dbReference type="OrthoDB" id="5354021at2"/>
<sequence length="333" mass="37741">MKLERIDMYETRQQARESVKRIYAENLFGAAEPPPPGTLRGIDVLPAADIVHKLARALQIALSTRGRYLNYTAPQTYFEKLVLSKFFAPVPMPSPADKIACAEYIPEDLRDVASTIPPVWTGNTPITPALLDTLSLAPGTYYAKSNTGCTTNYSFSIPPKDDQLERLEQYSTGWLKRIHGVRAGEWWYSMIRNQNLIEADLSPKPGESLVDWKFHACRGRVFAAQVDQDRATDHRQLIFDRDFNFVPEMLFFQTGEGLPRPENYDLILKVAEAISKPFEYARVDLYLVEARIYLGEITLAPVGGQRLPISADLDLWMGQRWKGGIFDEVTPRP</sequence>
<dbReference type="RefSeq" id="WP_093091962.1">
    <property type="nucleotide sequence ID" value="NZ_FOTQ01000001.1"/>
</dbReference>